<keyword evidence="6" id="KW-0804">Transcription</keyword>
<keyword evidence="2" id="KW-0863">Zinc-finger</keyword>
<dbReference type="SUPFAM" id="SSF57716">
    <property type="entry name" value="Glucocorticoid receptor-like (DNA-binding domain)"/>
    <property type="match status" value="1"/>
</dbReference>
<dbReference type="GO" id="GO:0003700">
    <property type="term" value="F:DNA-binding transcription factor activity"/>
    <property type="evidence" value="ECO:0007669"/>
    <property type="project" value="InterPro"/>
</dbReference>
<dbReference type="GO" id="GO:0043565">
    <property type="term" value="F:sequence-specific DNA binding"/>
    <property type="evidence" value="ECO:0007669"/>
    <property type="project" value="InterPro"/>
</dbReference>
<keyword evidence="3" id="KW-0862">Zinc</keyword>
<evidence type="ECO:0000256" key="9">
    <source>
        <dbReference type="SAM" id="MobiDB-lite"/>
    </source>
</evidence>
<evidence type="ECO:0000256" key="7">
    <source>
        <dbReference type="ARBA" id="ARBA00023170"/>
    </source>
</evidence>
<evidence type="ECO:0000256" key="3">
    <source>
        <dbReference type="ARBA" id="ARBA00022833"/>
    </source>
</evidence>
<evidence type="ECO:0000313" key="12">
    <source>
        <dbReference type="Proteomes" id="UP001432322"/>
    </source>
</evidence>
<dbReference type="PROSITE" id="PS51030">
    <property type="entry name" value="NUCLEAR_REC_DBD_2"/>
    <property type="match status" value="1"/>
</dbReference>
<dbReference type="InterPro" id="IPR013088">
    <property type="entry name" value="Znf_NHR/GATA"/>
</dbReference>
<keyword evidence="8" id="KW-0539">Nucleus</keyword>
<feature type="domain" description="Nuclear receptor" evidence="10">
    <location>
        <begin position="10"/>
        <end position="86"/>
    </location>
</feature>
<dbReference type="GO" id="GO:0005634">
    <property type="term" value="C:nucleus"/>
    <property type="evidence" value="ECO:0007669"/>
    <property type="project" value="TreeGrafter"/>
</dbReference>
<keyword evidence="7" id="KW-0675">Receptor</keyword>
<reference evidence="11" key="1">
    <citation type="submission" date="2023-10" db="EMBL/GenBank/DDBJ databases">
        <title>Genome assembly of Pristionchus species.</title>
        <authorList>
            <person name="Yoshida K."/>
            <person name="Sommer R.J."/>
        </authorList>
    </citation>
    <scope>NUCLEOTIDE SEQUENCE</scope>
    <source>
        <strain evidence="11">RS5133</strain>
    </source>
</reference>
<dbReference type="AlphaFoldDB" id="A0AAV5V001"/>
<dbReference type="Gene3D" id="3.30.50.10">
    <property type="entry name" value="Erythroid Transcription Factor GATA-1, subunit A"/>
    <property type="match status" value="1"/>
</dbReference>
<evidence type="ECO:0000256" key="2">
    <source>
        <dbReference type="ARBA" id="ARBA00022771"/>
    </source>
</evidence>
<dbReference type="PANTHER" id="PTHR46011:SF6">
    <property type="entry name" value="HIGH ZINC ACTIVATED NUCLEAR RECEPTOR PROTEIN"/>
    <property type="match status" value="1"/>
</dbReference>
<sequence>MVESRGIPSISKCLVCSTNVTSSIFGLDACRTCAAFFKRSIISRKTFVCRQGDRKCSIGKDDKFVCRRCRFDRCVEVGMEYEPMNERHRKNSPSSDSGEDNTVTSNNDSILLRIGQAYNVRRVRMQTGLRVAQCCNVDIAN</sequence>
<keyword evidence="1" id="KW-0479">Metal-binding</keyword>
<keyword evidence="5" id="KW-0238">DNA-binding</keyword>
<dbReference type="PANTHER" id="PTHR46011">
    <property type="entry name" value="NUCLEAR HORMONE RECEPTOR FAMILY MEMBER NHR-86-RELATED"/>
    <property type="match status" value="1"/>
</dbReference>
<evidence type="ECO:0000256" key="5">
    <source>
        <dbReference type="ARBA" id="ARBA00023125"/>
    </source>
</evidence>
<accession>A0AAV5V001</accession>
<organism evidence="11 12">
    <name type="scientific">Pristionchus fissidentatus</name>
    <dbReference type="NCBI Taxonomy" id="1538716"/>
    <lineage>
        <taxon>Eukaryota</taxon>
        <taxon>Metazoa</taxon>
        <taxon>Ecdysozoa</taxon>
        <taxon>Nematoda</taxon>
        <taxon>Chromadorea</taxon>
        <taxon>Rhabditida</taxon>
        <taxon>Rhabditina</taxon>
        <taxon>Diplogasteromorpha</taxon>
        <taxon>Diplogasteroidea</taxon>
        <taxon>Neodiplogasteridae</taxon>
        <taxon>Pristionchus</taxon>
    </lineage>
</organism>
<keyword evidence="4" id="KW-0805">Transcription regulation</keyword>
<dbReference type="GO" id="GO:0008270">
    <property type="term" value="F:zinc ion binding"/>
    <property type="evidence" value="ECO:0007669"/>
    <property type="project" value="UniProtKB-KW"/>
</dbReference>
<feature type="region of interest" description="Disordered" evidence="9">
    <location>
        <begin position="85"/>
        <end position="105"/>
    </location>
</feature>
<evidence type="ECO:0000256" key="4">
    <source>
        <dbReference type="ARBA" id="ARBA00023015"/>
    </source>
</evidence>
<dbReference type="Proteomes" id="UP001432322">
    <property type="component" value="Unassembled WGS sequence"/>
</dbReference>
<gene>
    <name evidence="11" type="ORF">PFISCL1PPCAC_3479</name>
</gene>
<evidence type="ECO:0000313" key="11">
    <source>
        <dbReference type="EMBL" id="GMT12182.1"/>
    </source>
</evidence>
<evidence type="ECO:0000256" key="6">
    <source>
        <dbReference type="ARBA" id="ARBA00023163"/>
    </source>
</evidence>
<evidence type="ECO:0000256" key="8">
    <source>
        <dbReference type="ARBA" id="ARBA00023242"/>
    </source>
</evidence>
<feature type="compositionally biased region" description="Polar residues" evidence="9">
    <location>
        <begin position="92"/>
        <end position="105"/>
    </location>
</feature>
<dbReference type="InterPro" id="IPR001628">
    <property type="entry name" value="Znf_hrmn_rcpt"/>
</dbReference>
<keyword evidence="12" id="KW-1185">Reference proteome</keyword>
<comment type="caution">
    <text evidence="11">The sequence shown here is derived from an EMBL/GenBank/DDBJ whole genome shotgun (WGS) entry which is preliminary data.</text>
</comment>
<evidence type="ECO:0000259" key="10">
    <source>
        <dbReference type="PROSITE" id="PS51030"/>
    </source>
</evidence>
<dbReference type="EMBL" id="BTSY01000001">
    <property type="protein sequence ID" value="GMT12182.1"/>
    <property type="molecule type" value="Genomic_DNA"/>
</dbReference>
<dbReference type="SMART" id="SM00399">
    <property type="entry name" value="ZnF_C4"/>
    <property type="match status" value="1"/>
</dbReference>
<dbReference type="PRINTS" id="PR00047">
    <property type="entry name" value="STROIDFINGER"/>
</dbReference>
<proteinExistence type="predicted"/>
<name>A0AAV5V001_9BILA</name>
<evidence type="ECO:0000256" key="1">
    <source>
        <dbReference type="ARBA" id="ARBA00022723"/>
    </source>
</evidence>
<dbReference type="Pfam" id="PF00105">
    <property type="entry name" value="zf-C4"/>
    <property type="match status" value="1"/>
</dbReference>
<protein>
    <recommendedName>
        <fullName evidence="10">Nuclear receptor domain-containing protein</fullName>
    </recommendedName>
</protein>